<dbReference type="InterPro" id="IPR001394">
    <property type="entry name" value="Peptidase_C19_UCH"/>
</dbReference>
<sequence length="111" mass="12429">MYLSLYKYVCTFSVQTENSMELELELNQKTGEWNTLQESGSELQPLNGPALTGLNNLGNSCNINCVMQVLFRMPDFVQHFVDGVADIFSNLPEDPTASNSNSIFRMGRGQQ</sequence>
<name>A0A821W573_9NEOP</name>
<feature type="domain" description="USP" evidence="1">
    <location>
        <begin position="52"/>
        <end position="111"/>
    </location>
</feature>
<dbReference type="GO" id="GO:0016579">
    <property type="term" value="P:protein deubiquitination"/>
    <property type="evidence" value="ECO:0007669"/>
    <property type="project" value="InterPro"/>
</dbReference>
<dbReference type="Proteomes" id="UP000663880">
    <property type="component" value="Unassembled WGS sequence"/>
</dbReference>
<keyword evidence="3" id="KW-1185">Reference proteome</keyword>
<proteinExistence type="predicted"/>
<dbReference type="InterPro" id="IPR038765">
    <property type="entry name" value="Papain-like_cys_pep_sf"/>
</dbReference>
<accession>A0A821W573</accession>
<gene>
    <name evidence="2" type="ORF">PMACD_LOCUS12834</name>
</gene>
<evidence type="ECO:0000259" key="1">
    <source>
        <dbReference type="PROSITE" id="PS50235"/>
    </source>
</evidence>
<organism evidence="2 3">
    <name type="scientific">Pieris macdunnoughi</name>
    <dbReference type="NCBI Taxonomy" id="345717"/>
    <lineage>
        <taxon>Eukaryota</taxon>
        <taxon>Metazoa</taxon>
        <taxon>Ecdysozoa</taxon>
        <taxon>Arthropoda</taxon>
        <taxon>Hexapoda</taxon>
        <taxon>Insecta</taxon>
        <taxon>Pterygota</taxon>
        <taxon>Neoptera</taxon>
        <taxon>Endopterygota</taxon>
        <taxon>Lepidoptera</taxon>
        <taxon>Glossata</taxon>
        <taxon>Ditrysia</taxon>
        <taxon>Papilionoidea</taxon>
        <taxon>Pieridae</taxon>
        <taxon>Pierinae</taxon>
        <taxon>Pieris</taxon>
    </lineage>
</organism>
<dbReference type="Pfam" id="PF00443">
    <property type="entry name" value="UCH"/>
    <property type="match status" value="1"/>
</dbReference>
<dbReference type="EMBL" id="CAJOBZ010000052">
    <property type="protein sequence ID" value="CAF4918793.1"/>
    <property type="molecule type" value="Genomic_DNA"/>
</dbReference>
<protein>
    <recommendedName>
        <fullName evidence="1">USP domain-containing protein</fullName>
    </recommendedName>
</protein>
<dbReference type="GO" id="GO:0004843">
    <property type="term" value="F:cysteine-type deubiquitinase activity"/>
    <property type="evidence" value="ECO:0007669"/>
    <property type="project" value="InterPro"/>
</dbReference>
<reference evidence="2" key="1">
    <citation type="submission" date="2021-02" db="EMBL/GenBank/DDBJ databases">
        <authorList>
            <person name="Steward A R."/>
        </authorList>
    </citation>
    <scope>NUCLEOTIDE SEQUENCE</scope>
</reference>
<dbReference type="PROSITE" id="PS50235">
    <property type="entry name" value="USP_3"/>
    <property type="match status" value="1"/>
</dbReference>
<dbReference type="AlphaFoldDB" id="A0A821W573"/>
<dbReference type="OrthoDB" id="361536at2759"/>
<evidence type="ECO:0000313" key="2">
    <source>
        <dbReference type="EMBL" id="CAF4918793.1"/>
    </source>
</evidence>
<comment type="caution">
    <text evidence="2">The sequence shown here is derived from an EMBL/GenBank/DDBJ whole genome shotgun (WGS) entry which is preliminary data.</text>
</comment>
<dbReference type="SUPFAM" id="SSF54001">
    <property type="entry name" value="Cysteine proteinases"/>
    <property type="match status" value="1"/>
</dbReference>
<dbReference type="InterPro" id="IPR028889">
    <property type="entry name" value="USP"/>
</dbReference>
<evidence type="ECO:0000313" key="3">
    <source>
        <dbReference type="Proteomes" id="UP000663880"/>
    </source>
</evidence>
<dbReference type="Gene3D" id="3.90.70.10">
    <property type="entry name" value="Cysteine proteinases"/>
    <property type="match status" value="1"/>
</dbReference>